<dbReference type="RefSeq" id="WP_136775639.1">
    <property type="nucleotide sequence ID" value="NZ_SUPK01000001.1"/>
</dbReference>
<dbReference type="Gene3D" id="3.60.21.10">
    <property type="match status" value="1"/>
</dbReference>
<dbReference type="SUPFAM" id="SSF56300">
    <property type="entry name" value="Metallo-dependent phosphatases"/>
    <property type="match status" value="1"/>
</dbReference>
<dbReference type="Pfam" id="PF12850">
    <property type="entry name" value="Metallophos_2"/>
    <property type="match status" value="1"/>
</dbReference>
<evidence type="ECO:0000313" key="4">
    <source>
        <dbReference type="EMBL" id="TJY43918.1"/>
    </source>
</evidence>
<reference evidence="4 5" key="1">
    <citation type="submission" date="2019-04" db="EMBL/GenBank/DDBJ databases">
        <title>Cohnella sp. nov., isolated from soil.</title>
        <authorList>
            <person name="Kim W."/>
        </authorList>
    </citation>
    <scope>NUCLEOTIDE SEQUENCE [LARGE SCALE GENOMIC DNA]</scope>
    <source>
        <strain evidence="4 5">CAU 1483</strain>
    </source>
</reference>
<dbReference type="InterPro" id="IPR029052">
    <property type="entry name" value="Metallo-depent_PP-like"/>
</dbReference>
<dbReference type="OrthoDB" id="9800565at2"/>
<keyword evidence="2" id="KW-0479">Metal-binding</keyword>
<dbReference type="GO" id="GO:0046872">
    <property type="term" value="F:metal ion binding"/>
    <property type="evidence" value="ECO:0007669"/>
    <property type="project" value="UniProtKB-KW"/>
</dbReference>
<dbReference type="GO" id="GO:0016787">
    <property type="term" value="F:hydrolase activity"/>
    <property type="evidence" value="ECO:0007669"/>
    <property type="project" value="UniProtKB-UniRule"/>
</dbReference>
<keyword evidence="5" id="KW-1185">Reference proteome</keyword>
<evidence type="ECO:0000256" key="2">
    <source>
        <dbReference type="RuleBase" id="RU362039"/>
    </source>
</evidence>
<protein>
    <recommendedName>
        <fullName evidence="2">Phosphoesterase</fullName>
        <ecNumber evidence="2">3.1.4.-</ecNumber>
    </recommendedName>
</protein>
<accession>A0A4U0FGA9</accession>
<comment type="cofactor">
    <cofactor evidence="2">
        <name>a divalent metal cation</name>
        <dbReference type="ChEBI" id="CHEBI:60240"/>
    </cofactor>
</comment>
<evidence type="ECO:0000313" key="5">
    <source>
        <dbReference type="Proteomes" id="UP000309673"/>
    </source>
</evidence>
<dbReference type="PANTHER" id="PTHR11124">
    <property type="entry name" value="VACUOLAR SORTING PROTEIN VPS29"/>
    <property type="match status" value="1"/>
</dbReference>
<sequence length="176" mass="19426">MKIVVVSDTHIPRMAKSLPARLVRELESNTDLILHAGDWTSEQVYDQLVRYAPVEGVAGNNDGEALLMRFGLRKKIVSGGIRIGLVHGHGPNPRLTAEHRAAAAFDQGEVDIIVFGHSHIPVLKRLDGMLLFNPGSPTDKRRQKQYSFGILSISGTDIRAKHVFYDSKDPPKAKKA</sequence>
<dbReference type="InterPro" id="IPR000979">
    <property type="entry name" value="Phosphodiesterase_MJ0936/Vps29"/>
</dbReference>
<dbReference type="NCBIfam" id="TIGR00040">
    <property type="entry name" value="yfcE"/>
    <property type="match status" value="1"/>
</dbReference>
<dbReference type="CDD" id="cd00841">
    <property type="entry name" value="MPP_YfcE"/>
    <property type="match status" value="1"/>
</dbReference>
<dbReference type="AlphaFoldDB" id="A0A4U0FGA9"/>
<dbReference type="Proteomes" id="UP000309673">
    <property type="component" value="Unassembled WGS sequence"/>
</dbReference>
<feature type="domain" description="Calcineurin-like phosphoesterase" evidence="3">
    <location>
        <begin position="1"/>
        <end position="154"/>
    </location>
</feature>
<evidence type="ECO:0000259" key="3">
    <source>
        <dbReference type="Pfam" id="PF12850"/>
    </source>
</evidence>
<evidence type="ECO:0000256" key="1">
    <source>
        <dbReference type="ARBA" id="ARBA00008950"/>
    </source>
</evidence>
<dbReference type="InterPro" id="IPR041802">
    <property type="entry name" value="MPP_YfcE"/>
</dbReference>
<dbReference type="EMBL" id="SUPK01000001">
    <property type="protein sequence ID" value="TJY43918.1"/>
    <property type="molecule type" value="Genomic_DNA"/>
</dbReference>
<dbReference type="EC" id="3.1.4.-" evidence="2"/>
<organism evidence="4 5">
    <name type="scientific">Cohnella pontilimi</name>
    <dbReference type="NCBI Taxonomy" id="2564100"/>
    <lineage>
        <taxon>Bacteria</taxon>
        <taxon>Bacillati</taxon>
        <taxon>Bacillota</taxon>
        <taxon>Bacilli</taxon>
        <taxon>Bacillales</taxon>
        <taxon>Paenibacillaceae</taxon>
        <taxon>Cohnella</taxon>
    </lineage>
</organism>
<proteinExistence type="inferred from homology"/>
<comment type="caution">
    <text evidence="4">The sequence shown here is derived from an EMBL/GenBank/DDBJ whole genome shotgun (WGS) entry which is preliminary data.</text>
</comment>
<dbReference type="InterPro" id="IPR024654">
    <property type="entry name" value="Calcineurin-like_PHP_lpxH"/>
</dbReference>
<name>A0A4U0FGA9_9BACL</name>
<gene>
    <name evidence="4" type="ORF">E5161_00480</name>
</gene>
<comment type="similarity">
    <text evidence="1 2">Belongs to the metallophosphoesterase superfamily. YfcE family.</text>
</comment>